<dbReference type="Gene3D" id="3.10.180.10">
    <property type="entry name" value="2,3-Dihydroxybiphenyl 1,2-Dioxygenase, domain 1"/>
    <property type="match status" value="2"/>
</dbReference>
<name>A0A9P5LKK6_9HYPO</name>
<dbReference type="PANTHER" id="PTHR43048:SF3">
    <property type="entry name" value="METHYLMALONYL-COA EPIMERASE, MITOCHONDRIAL"/>
    <property type="match status" value="1"/>
</dbReference>
<organism evidence="3 4">
    <name type="scientific">Cylindrodendrum hubeiense</name>
    <dbReference type="NCBI Taxonomy" id="595255"/>
    <lineage>
        <taxon>Eukaryota</taxon>
        <taxon>Fungi</taxon>
        <taxon>Dikarya</taxon>
        <taxon>Ascomycota</taxon>
        <taxon>Pezizomycotina</taxon>
        <taxon>Sordariomycetes</taxon>
        <taxon>Hypocreomycetidae</taxon>
        <taxon>Hypocreales</taxon>
        <taxon>Nectriaceae</taxon>
        <taxon>Cylindrodendrum</taxon>
    </lineage>
</organism>
<dbReference type="Pfam" id="PF00903">
    <property type="entry name" value="Glyoxalase"/>
    <property type="match status" value="1"/>
</dbReference>
<dbReference type="EMBL" id="JAANBB010000021">
    <property type="protein sequence ID" value="KAF7555384.1"/>
    <property type="molecule type" value="Genomic_DNA"/>
</dbReference>
<dbReference type="SUPFAM" id="SSF54593">
    <property type="entry name" value="Glyoxalase/Bleomycin resistance protein/Dihydroxybiphenyl dioxygenase"/>
    <property type="match status" value="1"/>
</dbReference>
<gene>
    <name evidence="3" type="ORF">G7Z17_g2217</name>
</gene>
<dbReference type="InterPro" id="IPR029068">
    <property type="entry name" value="Glyas_Bleomycin-R_OHBP_Dase"/>
</dbReference>
<evidence type="ECO:0000256" key="1">
    <source>
        <dbReference type="ARBA" id="ARBA00022723"/>
    </source>
</evidence>
<dbReference type="GO" id="GO:0046491">
    <property type="term" value="P:L-methylmalonyl-CoA metabolic process"/>
    <property type="evidence" value="ECO:0007669"/>
    <property type="project" value="TreeGrafter"/>
</dbReference>
<dbReference type="PROSITE" id="PS51819">
    <property type="entry name" value="VOC"/>
    <property type="match status" value="1"/>
</dbReference>
<dbReference type="PANTHER" id="PTHR43048">
    <property type="entry name" value="METHYLMALONYL-COA EPIMERASE"/>
    <property type="match status" value="1"/>
</dbReference>
<dbReference type="InterPro" id="IPR037523">
    <property type="entry name" value="VOC_core"/>
</dbReference>
<dbReference type="AlphaFoldDB" id="A0A9P5LKK6"/>
<dbReference type="InterPro" id="IPR004360">
    <property type="entry name" value="Glyas_Fos-R_dOase_dom"/>
</dbReference>
<dbReference type="GO" id="GO:0005739">
    <property type="term" value="C:mitochondrion"/>
    <property type="evidence" value="ECO:0007669"/>
    <property type="project" value="TreeGrafter"/>
</dbReference>
<evidence type="ECO:0000259" key="2">
    <source>
        <dbReference type="PROSITE" id="PS51819"/>
    </source>
</evidence>
<accession>A0A9P5LKK6</accession>
<dbReference type="GO" id="GO:0004493">
    <property type="term" value="F:methylmalonyl-CoA epimerase activity"/>
    <property type="evidence" value="ECO:0007669"/>
    <property type="project" value="TreeGrafter"/>
</dbReference>
<dbReference type="Proteomes" id="UP000722485">
    <property type="component" value="Unassembled WGS sequence"/>
</dbReference>
<evidence type="ECO:0000313" key="3">
    <source>
        <dbReference type="EMBL" id="KAF7555384.1"/>
    </source>
</evidence>
<sequence>MSTTSKTSILRVAHVYYKHKNVAKQQQFLADFGFIETERHGSKIYYRGYGSEPFLYCLEPGIEDEFGGAGLVVESLEDLEKARAIFPTASEVYDLVNVPGGGKCVTPQQKNRPVNSFQRFQKGPATVHKMGHFGMCVTDFQKAYDFYTKHFNFVASDVQYDEAGTDISAFMHIDLGEEFTDHHTFFIFQGPKSHVHHSSFEVHDFDTEVIGHDWLRAKGYRNCWGVGRHIMGSQIFDYWFIVEHYVDGDQVNCHTKTNRSAASPDGLHVWEMLNSLSGFVEYTKYNDNAFDTGLKSFMIY</sequence>
<dbReference type="OrthoDB" id="3360610at2759"/>
<proteinExistence type="predicted"/>
<reference evidence="3" key="1">
    <citation type="submission" date="2020-03" db="EMBL/GenBank/DDBJ databases">
        <title>Draft Genome Sequence of Cylindrodendrum hubeiense.</title>
        <authorList>
            <person name="Buettner E."/>
            <person name="Kellner H."/>
        </authorList>
    </citation>
    <scope>NUCLEOTIDE SEQUENCE</scope>
    <source>
        <strain evidence="3">IHI 201604</strain>
    </source>
</reference>
<feature type="domain" description="VOC" evidence="2">
    <location>
        <begin position="129"/>
        <end position="256"/>
    </location>
</feature>
<dbReference type="InterPro" id="IPR051785">
    <property type="entry name" value="MMCE/EMCE_epimerase"/>
</dbReference>
<dbReference type="FunFam" id="3.10.180.10:FF:000034">
    <property type="entry name" value="Glyoxalase/Bleomycin resistance protein/Dihydroxybiphenyl dioxygenase"/>
    <property type="match status" value="1"/>
</dbReference>
<comment type="caution">
    <text evidence="3">The sequence shown here is derived from an EMBL/GenBank/DDBJ whole genome shotgun (WGS) entry which is preliminary data.</text>
</comment>
<keyword evidence="1" id="KW-0479">Metal-binding</keyword>
<dbReference type="GO" id="GO:0046872">
    <property type="term" value="F:metal ion binding"/>
    <property type="evidence" value="ECO:0007669"/>
    <property type="project" value="UniProtKB-KW"/>
</dbReference>
<evidence type="ECO:0000313" key="4">
    <source>
        <dbReference type="Proteomes" id="UP000722485"/>
    </source>
</evidence>
<keyword evidence="4" id="KW-1185">Reference proteome</keyword>
<protein>
    <recommendedName>
        <fullName evidence="2">VOC domain-containing protein</fullName>
    </recommendedName>
</protein>